<evidence type="ECO:0000313" key="3">
    <source>
        <dbReference type="Proteomes" id="UP000290815"/>
    </source>
</evidence>
<name>A0A449AUL8_9BACT</name>
<reference evidence="2 3" key="1">
    <citation type="submission" date="2019-01" db="EMBL/GenBank/DDBJ databases">
        <authorList>
            <consortium name="Pathogen Informatics"/>
        </authorList>
    </citation>
    <scope>NUCLEOTIDE SEQUENCE [LARGE SCALE GENOMIC DNA]</scope>
    <source>
        <strain evidence="2 3">NCTC10194</strain>
    </source>
</reference>
<proteinExistence type="predicted"/>
<keyword evidence="1" id="KW-0175">Coiled coil</keyword>
<dbReference type="KEGG" id="mgly:NCTC10194_00174"/>
<protein>
    <submittedName>
        <fullName evidence="2">Uncharacterized protein</fullName>
    </submittedName>
</protein>
<dbReference type="AlphaFoldDB" id="A0A449AUL8"/>
<evidence type="ECO:0000313" key="2">
    <source>
        <dbReference type="EMBL" id="VEU70173.1"/>
    </source>
</evidence>
<dbReference type="RefSeq" id="WP_044888877.1">
    <property type="nucleotide sequence ID" value="NZ_LR215024.1"/>
</dbReference>
<sequence>MNKGSNQHFSFNEMKNLALKNNDLIKNELKWMNKIVDASDITPNFEDKIVKVTRHGVDIETFLNHEIETLENNFEDLKNELNLETVCFMDKYNFESEQENLSLSLLDPNSHKNNQEQKNNMNNTTKIIVNKLDI</sequence>
<organism evidence="2 3">
    <name type="scientific">Mycoplasmopsis glycophila</name>
    <dbReference type="NCBI Taxonomy" id="171285"/>
    <lineage>
        <taxon>Bacteria</taxon>
        <taxon>Bacillati</taxon>
        <taxon>Mycoplasmatota</taxon>
        <taxon>Mycoplasmoidales</taxon>
        <taxon>Metamycoplasmataceae</taxon>
        <taxon>Mycoplasmopsis</taxon>
    </lineage>
</organism>
<dbReference type="Proteomes" id="UP000290815">
    <property type="component" value="Chromosome"/>
</dbReference>
<accession>A0A449AUL8</accession>
<dbReference type="EMBL" id="LR215024">
    <property type="protein sequence ID" value="VEU70173.1"/>
    <property type="molecule type" value="Genomic_DNA"/>
</dbReference>
<keyword evidence="3" id="KW-1185">Reference proteome</keyword>
<gene>
    <name evidence="2" type="ORF">NCTC10194_00174</name>
</gene>
<feature type="coiled-coil region" evidence="1">
    <location>
        <begin position="60"/>
        <end position="87"/>
    </location>
</feature>
<evidence type="ECO:0000256" key="1">
    <source>
        <dbReference type="SAM" id="Coils"/>
    </source>
</evidence>